<feature type="compositionally biased region" description="Low complexity" evidence="1">
    <location>
        <begin position="289"/>
        <end position="303"/>
    </location>
</feature>
<keyword evidence="5" id="KW-1185">Reference proteome</keyword>
<dbReference type="InterPro" id="IPR022385">
    <property type="entry name" value="Rhs_assc_core"/>
</dbReference>
<feature type="compositionally biased region" description="Low complexity" evidence="1">
    <location>
        <begin position="333"/>
        <end position="358"/>
    </location>
</feature>
<dbReference type="AlphaFoldDB" id="A0AAW8DFV2"/>
<feature type="region of interest" description="Disordered" evidence="1">
    <location>
        <begin position="289"/>
        <end position="310"/>
    </location>
</feature>
<reference evidence="3 5" key="1">
    <citation type="submission" date="2023-07" db="EMBL/GenBank/DDBJ databases">
        <title>Sorghum-associated microbial communities from plants grown in Nebraska, USA.</title>
        <authorList>
            <person name="Schachtman D."/>
        </authorList>
    </citation>
    <scope>NUCLEOTIDE SEQUENCE</scope>
    <source>
        <strain evidence="3">DS1006</strain>
        <strain evidence="4 5">DS1016</strain>
    </source>
</reference>
<evidence type="ECO:0000259" key="2">
    <source>
        <dbReference type="Pfam" id="PF11429"/>
    </source>
</evidence>
<dbReference type="NCBIfam" id="TIGR03696">
    <property type="entry name" value="Rhs_assc_core"/>
    <property type="match status" value="1"/>
</dbReference>
<evidence type="ECO:0000256" key="1">
    <source>
        <dbReference type="SAM" id="MobiDB-lite"/>
    </source>
</evidence>
<dbReference type="SUPFAM" id="SSF102824">
    <property type="entry name" value="Colicin D/E5 nuclease domain"/>
    <property type="match status" value="1"/>
</dbReference>
<protein>
    <submittedName>
        <fullName evidence="3">RHS repeat-associated protein</fullName>
    </submittedName>
</protein>
<evidence type="ECO:0000313" key="6">
    <source>
        <dbReference type="Proteomes" id="UP001242995"/>
    </source>
</evidence>
<dbReference type="Proteomes" id="UP001230951">
    <property type="component" value="Unassembled WGS sequence"/>
</dbReference>
<evidence type="ECO:0000313" key="5">
    <source>
        <dbReference type="Proteomes" id="UP001230951"/>
    </source>
</evidence>
<dbReference type="Gene3D" id="2.180.10.10">
    <property type="entry name" value="RHS repeat-associated core"/>
    <property type="match status" value="1"/>
</dbReference>
<dbReference type="InterPro" id="IPR038233">
    <property type="entry name" value="Colicin_D/E5_nuclease"/>
</dbReference>
<dbReference type="InterPro" id="IPR037178">
    <property type="entry name" value="ColicinD_C_sf"/>
</dbReference>
<dbReference type="EMBL" id="JAUSRG010000003">
    <property type="protein sequence ID" value="MDP9904517.1"/>
    <property type="molecule type" value="Genomic_DNA"/>
</dbReference>
<dbReference type="Proteomes" id="UP001242995">
    <property type="component" value="Unassembled WGS sequence"/>
</dbReference>
<feature type="region of interest" description="Disordered" evidence="1">
    <location>
        <begin position="20"/>
        <end position="52"/>
    </location>
</feature>
<dbReference type="Gene3D" id="3.10.450.200">
    <property type="match status" value="1"/>
</dbReference>
<dbReference type="RefSeq" id="WP_306960258.1">
    <property type="nucleotide sequence ID" value="NZ_JAUSRG010000003.1"/>
</dbReference>
<dbReference type="EMBL" id="JAUSTF010000004">
    <property type="protein sequence ID" value="MDQ0181054.1"/>
    <property type="molecule type" value="Genomic_DNA"/>
</dbReference>
<sequence length="808" mass="80529">MNADNAGNLATTDYAYPGGPSAPGAFSAQTPFRTMDTRDGTGGVTGPVGPNQTIRVKVTGQGVIPATGVSAVAMNITVANSTSFGAITAYAGGTGNPGTSNLNYSTGQIVPNFAITPVASDGTIAFTNNSSGTVQIIADTSGYFLGGTATVPGAFSAQTPFRQLDTRNGTGGVNGPVGPGQTISVKVTGRGGLPATGVSAVAMNITVANSTSSGVITAYAGGSPKPGTSNLNYTAGQIIPNFAITAVGADGTISFTNDSPGTVQLIADTMGYFNGPVTGGLPGPHQLQSMTSTPATGSPATSTFAWDGAGRMTGRAGETLAYTPDGKLATTTGSSALPANPNPSAAAGTPPAPVSGTAGSTGTRYYDAGGNLVGITDGTGTTVTIGSITAHVTPAGVKTATKTYTFAGKAVAQRTASGGTVKLAFIISDSVDTAQTILQPSSGATPVTAQTRYTDPMGLARGPTQTATGNGAYSTAGSGVLGVGSNAANPGGYGAVNGYIGGLADTISTLTHLGARDLDPALGTFTSPDPVLKSNDPGNFSPYVYGEADAINNADPSGLMILSWAVTDGPINGGWHAPDAVPDVAVPSGPSGPYAPGYTSPVPGTWQFYIAPSWTRSSSAPAPGSIGASKSMDSPLDVIAGIVASGGTDPRYNKELDENLRPFADIAMIAGSEGMAGEGMAGEGEEMGAEGIGVRSAEEFPVQLPKPELSISRAALEAKFKHAGDFGVTESRGTAGFDEFGNAIESFVRDSSTTRVLGTYRGNPAILNYNPSTAQVVVQDLGGSFVSGWRMSPAQLQNVINRGSLGGG</sequence>
<dbReference type="InterPro" id="IPR024440">
    <property type="entry name" value="ColicinD_C"/>
</dbReference>
<name>A0AAW8DFV2_9MICC</name>
<gene>
    <name evidence="3" type="ORF">J2S90_001472</name>
    <name evidence="4" type="ORF">J2S93_002481</name>
</gene>
<dbReference type="Pfam" id="PF11429">
    <property type="entry name" value="Colicin_D"/>
    <property type="match status" value="1"/>
</dbReference>
<organism evidence="3 6">
    <name type="scientific">Arthrobacter bambusae</name>
    <dbReference type="NCBI Taxonomy" id="1338426"/>
    <lineage>
        <taxon>Bacteria</taxon>
        <taxon>Bacillati</taxon>
        <taxon>Actinomycetota</taxon>
        <taxon>Actinomycetes</taxon>
        <taxon>Micrococcales</taxon>
        <taxon>Micrococcaceae</taxon>
        <taxon>Arthrobacter</taxon>
    </lineage>
</organism>
<feature type="domain" description="Colicin D C-terminal" evidence="2">
    <location>
        <begin position="716"/>
        <end position="798"/>
    </location>
</feature>
<proteinExistence type="predicted"/>
<feature type="region of interest" description="Disordered" evidence="1">
    <location>
        <begin position="324"/>
        <end position="360"/>
    </location>
</feature>
<comment type="caution">
    <text evidence="3">The sequence shown here is derived from an EMBL/GenBank/DDBJ whole genome shotgun (WGS) entry which is preliminary data.</text>
</comment>
<evidence type="ECO:0000313" key="4">
    <source>
        <dbReference type="EMBL" id="MDQ0181054.1"/>
    </source>
</evidence>
<dbReference type="GO" id="GO:0004540">
    <property type="term" value="F:RNA nuclease activity"/>
    <property type="evidence" value="ECO:0007669"/>
    <property type="project" value="InterPro"/>
</dbReference>
<accession>A0AAW8DFV2</accession>
<evidence type="ECO:0000313" key="3">
    <source>
        <dbReference type="EMBL" id="MDP9904517.1"/>
    </source>
</evidence>